<name>A0ABT8L6K2_9BACT</name>
<organism evidence="4 5">
    <name type="scientific">Agaribacillus aureus</name>
    <dbReference type="NCBI Taxonomy" id="3051825"/>
    <lineage>
        <taxon>Bacteria</taxon>
        <taxon>Pseudomonadati</taxon>
        <taxon>Bacteroidota</taxon>
        <taxon>Cytophagia</taxon>
        <taxon>Cytophagales</taxon>
        <taxon>Splendidivirgaceae</taxon>
        <taxon>Agaribacillus</taxon>
    </lineage>
</organism>
<dbReference type="Proteomes" id="UP001172083">
    <property type="component" value="Unassembled WGS sequence"/>
</dbReference>
<evidence type="ECO:0000256" key="2">
    <source>
        <dbReference type="ARBA" id="ARBA00038358"/>
    </source>
</evidence>
<evidence type="ECO:0000256" key="3">
    <source>
        <dbReference type="SAM" id="SignalP"/>
    </source>
</evidence>
<dbReference type="RefSeq" id="WP_346758722.1">
    <property type="nucleotide sequence ID" value="NZ_JAUJEB010000003.1"/>
</dbReference>
<feature type="chain" id="PRO_5047099466" evidence="3">
    <location>
        <begin position="22"/>
        <end position="419"/>
    </location>
</feature>
<evidence type="ECO:0000313" key="4">
    <source>
        <dbReference type="EMBL" id="MDN5213382.1"/>
    </source>
</evidence>
<reference evidence="4" key="1">
    <citation type="submission" date="2023-06" db="EMBL/GenBank/DDBJ databases">
        <title>Genomic of Agaribacillus aureum.</title>
        <authorList>
            <person name="Wang G."/>
        </authorList>
    </citation>
    <scope>NUCLEOTIDE SEQUENCE</scope>
    <source>
        <strain evidence="4">BMA12</strain>
    </source>
</reference>
<feature type="signal peptide" evidence="3">
    <location>
        <begin position="1"/>
        <end position="21"/>
    </location>
</feature>
<keyword evidence="1 4" id="KW-0378">Hydrolase</keyword>
<dbReference type="InterPro" id="IPR010905">
    <property type="entry name" value="Glyco_hydro_88"/>
</dbReference>
<dbReference type="InterPro" id="IPR012341">
    <property type="entry name" value="6hp_glycosidase-like_sf"/>
</dbReference>
<comment type="similarity">
    <text evidence="2">Belongs to the glycosyl hydrolase 88 family.</text>
</comment>
<dbReference type="Gene3D" id="1.50.10.10">
    <property type="match status" value="1"/>
</dbReference>
<dbReference type="EMBL" id="JAUJEB010000003">
    <property type="protein sequence ID" value="MDN5213382.1"/>
    <property type="molecule type" value="Genomic_DNA"/>
</dbReference>
<keyword evidence="3" id="KW-0732">Signal</keyword>
<proteinExistence type="inferred from homology"/>
<gene>
    <name evidence="4" type="ORF">QQ020_15030</name>
</gene>
<dbReference type="PROSITE" id="PS51257">
    <property type="entry name" value="PROKAR_LIPOPROTEIN"/>
    <property type="match status" value="1"/>
</dbReference>
<dbReference type="InterPro" id="IPR052369">
    <property type="entry name" value="UG_Glycosaminoglycan_Hydrolase"/>
</dbReference>
<keyword evidence="5" id="KW-1185">Reference proteome</keyword>
<dbReference type="SUPFAM" id="SSF48208">
    <property type="entry name" value="Six-hairpin glycosidases"/>
    <property type="match status" value="1"/>
</dbReference>
<dbReference type="GO" id="GO:0016787">
    <property type="term" value="F:hydrolase activity"/>
    <property type="evidence" value="ECO:0007669"/>
    <property type="project" value="UniProtKB-KW"/>
</dbReference>
<dbReference type="InterPro" id="IPR008928">
    <property type="entry name" value="6-hairpin_glycosidase_sf"/>
</dbReference>
<evidence type="ECO:0000313" key="5">
    <source>
        <dbReference type="Proteomes" id="UP001172083"/>
    </source>
</evidence>
<protein>
    <submittedName>
        <fullName evidence="4">Glycoside hydrolase family 88 protein</fullName>
    </submittedName>
</protein>
<dbReference type="PANTHER" id="PTHR36845">
    <property type="entry name" value="HYDROLASE, PUTATIVE (AFU_ORTHOLOGUE AFUA_7G05090)-RELATED"/>
    <property type="match status" value="1"/>
</dbReference>
<dbReference type="Pfam" id="PF07470">
    <property type="entry name" value="Glyco_hydro_88"/>
    <property type="match status" value="1"/>
</dbReference>
<sequence>MIARKYYLHFSLFLVISCCTATGGKEEHSDKGASLPEENFQIAEKHYTNMLKQIDDPTQVPRTTDKHGNLKTTGIEAWTSGFFAGSLWYLYEFTDNDLWKREATKWTQALAPVQFITSNHDVGFMINCSFGNGLRLAENEAYKAVLIQAAESLITRYNANVGSIESWNYRKAWDGETEWFFPVIIDNMMNLELLFVATKLSGNPKYKEIAIKHAETTMKNHYRPDFSSYHVVDYDTISGAVLDKATCQGYTDESAWARGQAWGLYGFTVVFRETKDPKFLDFAQHIADYIVSYPTMPADKIPLWDFNALDADHHPEWEVDKSLYSLKERDVSAAAIIASALYELSTFSNVKGVTYKTFADKIIESLSSPGYRAQVGQNNNFILTQSVGSIPHKVEISVPLNYADYYFLEGLLRKKNLEL</sequence>
<evidence type="ECO:0000256" key="1">
    <source>
        <dbReference type="ARBA" id="ARBA00022801"/>
    </source>
</evidence>
<accession>A0ABT8L6K2</accession>
<dbReference type="PANTHER" id="PTHR36845:SF1">
    <property type="entry name" value="HYDROLASE, PUTATIVE (AFU_ORTHOLOGUE AFUA_7G05090)-RELATED"/>
    <property type="match status" value="1"/>
</dbReference>
<comment type="caution">
    <text evidence="4">The sequence shown here is derived from an EMBL/GenBank/DDBJ whole genome shotgun (WGS) entry which is preliminary data.</text>
</comment>